<comment type="caution">
    <text evidence="1">The sequence shown here is derived from an EMBL/GenBank/DDBJ whole genome shotgun (WGS) entry which is preliminary data.</text>
</comment>
<accession>A0ABP1GFJ5</accession>
<sequence>MLTIQITTNYVQTLKPIFLTSPFLSKPRALKIFSLVLMFIVSYYQFNDECDEDDELELAQVMILVKLTNYSMQTVQNDIWRIEFHCDVQILVKSSRHKNSYFF</sequence>
<gene>
    <name evidence="1" type="ORF">HINF_LOCUS825</name>
</gene>
<organism evidence="1 2">
    <name type="scientific">Hexamita inflata</name>
    <dbReference type="NCBI Taxonomy" id="28002"/>
    <lineage>
        <taxon>Eukaryota</taxon>
        <taxon>Metamonada</taxon>
        <taxon>Diplomonadida</taxon>
        <taxon>Hexamitidae</taxon>
        <taxon>Hexamitinae</taxon>
        <taxon>Hexamita</taxon>
    </lineage>
</organism>
<keyword evidence="2" id="KW-1185">Reference proteome</keyword>
<dbReference type="EMBL" id="CAXDID020000002">
    <property type="protein sequence ID" value="CAL5970885.1"/>
    <property type="molecule type" value="Genomic_DNA"/>
</dbReference>
<reference evidence="1 2" key="1">
    <citation type="submission" date="2024-07" db="EMBL/GenBank/DDBJ databases">
        <authorList>
            <person name="Akdeniz Z."/>
        </authorList>
    </citation>
    <scope>NUCLEOTIDE SEQUENCE [LARGE SCALE GENOMIC DNA]</scope>
</reference>
<dbReference type="Proteomes" id="UP001642409">
    <property type="component" value="Unassembled WGS sequence"/>
</dbReference>
<proteinExistence type="predicted"/>
<name>A0ABP1GFJ5_9EUKA</name>
<protein>
    <submittedName>
        <fullName evidence="1">Hypothetical_protein</fullName>
    </submittedName>
</protein>
<evidence type="ECO:0000313" key="2">
    <source>
        <dbReference type="Proteomes" id="UP001642409"/>
    </source>
</evidence>
<evidence type="ECO:0000313" key="1">
    <source>
        <dbReference type="EMBL" id="CAL5970885.1"/>
    </source>
</evidence>